<accession>A0A0N5AH85</accession>
<dbReference type="WBParaSite" id="SMUV_0000372901-mRNA-1">
    <property type="protein sequence ID" value="SMUV_0000372901-mRNA-1"/>
    <property type="gene ID" value="SMUV_0000372901"/>
</dbReference>
<dbReference type="AlphaFoldDB" id="A0A0N5AH85"/>
<dbReference type="GO" id="GO:0051087">
    <property type="term" value="F:protein-folding chaperone binding"/>
    <property type="evidence" value="ECO:0007669"/>
    <property type="project" value="TreeGrafter"/>
</dbReference>
<evidence type="ECO:0000259" key="3">
    <source>
        <dbReference type="Pfam" id="PF14638"/>
    </source>
</evidence>
<feature type="domain" description="Folliculin-interacting protein middle" evidence="2">
    <location>
        <begin position="192"/>
        <end position="400"/>
    </location>
</feature>
<feature type="region of interest" description="Disordered" evidence="1">
    <location>
        <begin position="111"/>
        <end position="131"/>
    </location>
</feature>
<evidence type="ECO:0000256" key="1">
    <source>
        <dbReference type="SAM" id="MobiDB-lite"/>
    </source>
</evidence>
<dbReference type="GO" id="GO:0005737">
    <property type="term" value="C:cytoplasm"/>
    <property type="evidence" value="ECO:0007669"/>
    <property type="project" value="TreeGrafter"/>
</dbReference>
<feature type="domain" description="Folliculin-interacting protein C-terminal" evidence="3">
    <location>
        <begin position="514"/>
        <end position="771"/>
    </location>
</feature>
<dbReference type="Proteomes" id="UP000046393">
    <property type="component" value="Unplaced"/>
</dbReference>
<evidence type="ECO:0000313" key="4">
    <source>
        <dbReference type="Proteomes" id="UP000046393"/>
    </source>
</evidence>
<organism evidence="4 5">
    <name type="scientific">Syphacia muris</name>
    <dbReference type="NCBI Taxonomy" id="451379"/>
    <lineage>
        <taxon>Eukaryota</taxon>
        <taxon>Metazoa</taxon>
        <taxon>Ecdysozoa</taxon>
        <taxon>Nematoda</taxon>
        <taxon>Chromadorea</taxon>
        <taxon>Rhabditida</taxon>
        <taxon>Spirurina</taxon>
        <taxon>Oxyuridomorpha</taxon>
        <taxon>Oxyuroidea</taxon>
        <taxon>Oxyuridae</taxon>
        <taxon>Syphacia</taxon>
    </lineage>
</organism>
<dbReference type="Pfam" id="PF14638">
    <property type="entry name" value="FNIP_C"/>
    <property type="match status" value="1"/>
</dbReference>
<dbReference type="InterPro" id="IPR028086">
    <property type="entry name" value="FNIP_C_dom"/>
</dbReference>
<evidence type="ECO:0000313" key="5">
    <source>
        <dbReference type="WBParaSite" id="SMUV_0000372901-mRNA-1"/>
    </source>
</evidence>
<keyword evidence="4" id="KW-1185">Reference proteome</keyword>
<dbReference type="PANTHER" id="PTHR21634:SF9">
    <property type="entry name" value="RE13835P"/>
    <property type="match status" value="1"/>
</dbReference>
<dbReference type="PANTHER" id="PTHR21634">
    <property type="entry name" value="RE13835P"/>
    <property type="match status" value="1"/>
</dbReference>
<reference evidence="5" key="1">
    <citation type="submission" date="2017-02" db="UniProtKB">
        <authorList>
            <consortium name="WormBaseParasite"/>
        </authorList>
    </citation>
    <scope>IDENTIFICATION</scope>
</reference>
<proteinExistence type="predicted"/>
<name>A0A0N5AH85_9BILA</name>
<dbReference type="InterPro" id="IPR028085">
    <property type="entry name" value="FNIP_mid_dom"/>
</dbReference>
<sequence length="775" mass="86147">MLGSVADTEINNAAEEKIEDDETVNNFCNWKDMKLEEDHLRLVVMTENEKRLLFDSETVLAVSSTSTPPPNSQLSKCQRFYPRDIFLHCSEGKVLKESLSSESESLYSSVHSCDGQHRTHRSSQTMDPPEKFTRVRNASLQLDNEYPRPFSPQSLSTTRRKQLSHRGDICDENNCGRWSSRSRMSSCSSANDDEVNHVAIAVVFNYAARQFLLQHIPLIELEMLKLETQVVKACLTRTHYLSVIYQAWKEMVRSVCLLHNSPRIHTPVWLSLLEEEKYENVAEKFCSTLAELISFCDLKTTTYFLSNLISSVLINHLTWVASVAAPDICSKTRESFVLGTKLDLEVFRYPYNTQLAQYMEVCGSVGAAERLARTVILGDDMALVTKLIFVLSYFIRCSALRVNAVAADVWAHNPTVSVVPNEPKPLPVKNSLYYPPKSRFNETAALRGTVEDFAIEVAVFFFFLRHFCSICSQNTNLGFLRMRRVSNTICFAVLNGAKNRRRRGMEKKQSSEWEFPECEEYLRQAETMDMSLARSLIAGPCDGYCSHFVLSGLKLSSINMNEVRLLAALEILNNFFTISSMIDHVRNGESELFCPSSPDSSSSSAVSEPSNFKPTVIVVGDTSNFTVKEAMGVVAVSAVCNCAVGRGYCPGSIPPAACSRSFVGAVFSGDESSVEECQMSSPCESVVAMLEEFNGLYAVGTMPSTLISFVEDALGNILAKSVSLLEVVAGRDVPAEPSDMSSERVAKIIGCDCSDLRLISNVAAVYFPPVLNLLV</sequence>
<evidence type="ECO:0000259" key="2">
    <source>
        <dbReference type="Pfam" id="PF14637"/>
    </source>
</evidence>
<feature type="region of interest" description="Disordered" evidence="1">
    <location>
        <begin position="143"/>
        <end position="163"/>
    </location>
</feature>
<protein>
    <submittedName>
        <fullName evidence="5">UDENN FNIP1/2-type domain-containing protein</fullName>
    </submittedName>
</protein>
<dbReference type="Pfam" id="PF14637">
    <property type="entry name" value="FNIP_M"/>
    <property type="match status" value="1"/>
</dbReference>
<dbReference type="GO" id="GO:0042030">
    <property type="term" value="F:ATPase inhibitor activity"/>
    <property type="evidence" value="ECO:0007669"/>
    <property type="project" value="TreeGrafter"/>
</dbReference>
<dbReference type="STRING" id="451379.A0A0N5AH85"/>